<proteinExistence type="predicted"/>
<sequence>MKREVTSIREVTSFVLAADLHPGWIDASHRLRDRPVTIDAASFLSP</sequence>
<reference evidence="1" key="2">
    <citation type="journal article" date="2021" name="PeerJ">
        <title>Extensive microbial diversity within the chicken gut microbiome revealed by metagenomics and culture.</title>
        <authorList>
            <person name="Gilroy R."/>
            <person name="Ravi A."/>
            <person name="Getino M."/>
            <person name="Pursley I."/>
            <person name="Horton D.L."/>
            <person name="Alikhan N.F."/>
            <person name="Baker D."/>
            <person name="Gharbi K."/>
            <person name="Hall N."/>
            <person name="Watson M."/>
            <person name="Adriaenssens E.M."/>
            <person name="Foster-Nyarko E."/>
            <person name="Jarju S."/>
            <person name="Secka A."/>
            <person name="Antonio M."/>
            <person name="Oren A."/>
            <person name="Chaudhuri R.R."/>
            <person name="La Ragione R."/>
            <person name="Hildebrand F."/>
            <person name="Pallen M.J."/>
        </authorList>
    </citation>
    <scope>NUCLEOTIDE SEQUENCE</scope>
    <source>
        <strain evidence="1">B1-20833</strain>
    </source>
</reference>
<evidence type="ECO:0000313" key="1">
    <source>
        <dbReference type="EMBL" id="MBO8452448.1"/>
    </source>
</evidence>
<protein>
    <submittedName>
        <fullName evidence="1">Uncharacterized protein</fullName>
    </submittedName>
</protein>
<gene>
    <name evidence="1" type="ORF">IAC06_06155</name>
</gene>
<reference evidence="1" key="1">
    <citation type="submission" date="2020-10" db="EMBL/GenBank/DDBJ databases">
        <authorList>
            <person name="Gilroy R."/>
        </authorList>
    </citation>
    <scope>NUCLEOTIDE SEQUENCE</scope>
    <source>
        <strain evidence="1">B1-20833</strain>
    </source>
</reference>
<dbReference type="AlphaFoldDB" id="A0A9D9HIK9"/>
<organism evidence="1 2">
    <name type="scientific">Candidatus Cryptobacteroides intestinavium</name>
    <dbReference type="NCBI Taxonomy" id="2840766"/>
    <lineage>
        <taxon>Bacteria</taxon>
        <taxon>Pseudomonadati</taxon>
        <taxon>Bacteroidota</taxon>
        <taxon>Bacteroidia</taxon>
        <taxon>Bacteroidales</taxon>
        <taxon>Candidatus Cryptobacteroides</taxon>
    </lineage>
</organism>
<comment type="caution">
    <text evidence="1">The sequence shown here is derived from an EMBL/GenBank/DDBJ whole genome shotgun (WGS) entry which is preliminary data.</text>
</comment>
<accession>A0A9D9HIK9</accession>
<dbReference type="Proteomes" id="UP000823661">
    <property type="component" value="Unassembled WGS sequence"/>
</dbReference>
<dbReference type="EMBL" id="JADIMI010000061">
    <property type="protein sequence ID" value="MBO8452448.1"/>
    <property type="molecule type" value="Genomic_DNA"/>
</dbReference>
<evidence type="ECO:0000313" key="2">
    <source>
        <dbReference type="Proteomes" id="UP000823661"/>
    </source>
</evidence>
<name>A0A9D9HIK9_9BACT</name>